<name>A0A6A6NHW7_HEVBR</name>
<feature type="region of interest" description="Disordered" evidence="1">
    <location>
        <begin position="1"/>
        <end position="46"/>
    </location>
</feature>
<dbReference type="GO" id="GO:0003924">
    <property type="term" value="F:GTPase activity"/>
    <property type="evidence" value="ECO:0007669"/>
    <property type="project" value="TreeGrafter"/>
</dbReference>
<dbReference type="PANTHER" id="PTHR12858">
    <property type="entry name" value="RIBOSOME BIOGENESIS PROTEIN"/>
    <property type="match status" value="1"/>
</dbReference>
<dbReference type="GO" id="GO:0030688">
    <property type="term" value="C:preribosome, small subunit precursor"/>
    <property type="evidence" value="ECO:0007669"/>
    <property type="project" value="TreeGrafter"/>
</dbReference>
<evidence type="ECO:0000313" key="4">
    <source>
        <dbReference type="Proteomes" id="UP000467840"/>
    </source>
</evidence>
<dbReference type="GO" id="GO:0000462">
    <property type="term" value="P:maturation of SSU-rRNA from tricistronic rRNA transcript (SSU-rRNA, 5.8S rRNA, LSU-rRNA)"/>
    <property type="evidence" value="ECO:0007669"/>
    <property type="project" value="TreeGrafter"/>
</dbReference>
<organism evidence="3 4">
    <name type="scientific">Hevea brasiliensis</name>
    <name type="common">Para rubber tree</name>
    <name type="synonym">Siphonia brasiliensis</name>
    <dbReference type="NCBI Taxonomy" id="3981"/>
    <lineage>
        <taxon>Eukaryota</taxon>
        <taxon>Viridiplantae</taxon>
        <taxon>Streptophyta</taxon>
        <taxon>Embryophyta</taxon>
        <taxon>Tracheophyta</taxon>
        <taxon>Spermatophyta</taxon>
        <taxon>Magnoliopsida</taxon>
        <taxon>eudicotyledons</taxon>
        <taxon>Gunneridae</taxon>
        <taxon>Pentapetalae</taxon>
        <taxon>rosids</taxon>
        <taxon>fabids</taxon>
        <taxon>Malpighiales</taxon>
        <taxon>Euphorbiaceae</taxon>
        <taxon>Crotonoideae</taxon>
        <taxon>Micrandreae</taxon>
        <taxon>Hevea</taxon>
    </lineage>
</organism>
<dbReference type="Proteomes" id="UP000467840">
    <property type="component" value="Chromosome 5"/>
</dbReference>
<dbReference type="GO" id="GO:0034511">
    <property type="term" value="F:U3 snoRNA binding"/>
    <property type="evidence" value="ECO:0007669"/>
    <property type="project" value="TreeGrafter"/>
</dbReference>
<dbReference type="PANTHER" id="PTHR12858:SF1">
    <property type="entry name" value="PRE-RRNA-PROCESSING PROTEIN TSR1 HOMOLOG"/>
    <property type="match status" value="1"/>
</dbReference>
<dbReference type="GO" id="GO:0005525">
    <property type="term" value="F:GTP binding"/>
    <property type="evidence" value="ECO:0007669"/>
    <property type="project" value="TreeGrafter"/>
</dbReference>
<proteinExistence type="predicted"/>
<feature type="domain" description="Bms1-type G" evidence="2">
    <location>
        <begin position="78"/>
        <end position="239"/>
    </location>
</feature>
<keyword evidence="4" id="KW-1185">Reference proteome</keyword>
<comment type="caution">
    <text evidence="3">The sequence shown here is derived from an EMBL/GenBank/DDBJ whole genome shotgun (WGS) entry which is preliminary data.</text>
</comment>
<evidence type="ECO:0000256" key="1">
    <source>
        <dbReference type="SAM" id="MobiDB-lite"/>
    </source>
</evidence>
<feature type="compositionally biased region" description="Basic residues" evidence="1">
    <location>
        <begin position="10"/>
        <end position="27"/>
    </location>
</feature>
<protein>
    <recommendedName>
        <fullName evidence="2">Bms1-type G domain-containing protein</fullName>
    </recommendedName>
</protein>
<dbReference type="GO" id="GO:0000479">
    <property type="term" value="P:endonucleolytic cleavage of tricistronic rRNA transcript (SSU-rRNA, 5.8S rRNA, LSU-rRNA)"/>
    <property type="evidence" value="ECO:0007669"/>
    <property type="project" value="TreeGrafter"/>
</dbReference>
<accession>A0A6A6NHW7</accession>
<evidence type="ECO:0000313" key="3">
    <source>
        <dbReference type="EMBL" id="KAF2324771.1"/>
    </source>
</evidence>
<dbReference type="PROSITE" id="PS51714">
    <property type="entry name" value="G_BMS1"/>
    <property type="match status" value="1"/>
</dbReference>
<sequence length="282" mass="30829">MGGSRVQVNKPHKSRFSSKSSRHLHKTSLKDKSRIAKSGHNVAKGARAVRIQRNKMLREQKRATLLKEKRASTGSSSPPRVIVLFGLSASVNLDSVAEDLLKLLSPEGGGAVSSTVASSEYKLRATVLKAPQGDLLSCMEMTKVADLIAFVVSASEESASDYIDSFGSQCLSVFRSLGLPSTVVFIRDLPTKLKRRNESKKMCTSRLLVNFLRIANIASLETPTDMGVNVNPEKVRRGPKPLRVYYRKNFKKKEDSGIGQLEGINLKVIQLEGISDGTPDTS</sequence>
<evidence type="ECO:0000259" key="2">
    <source>
        <dbReference type="PROSITE" id="PS51714"/>
    </source>
</evidence>
<dbReference type="AlphaFoldDB" id="A0A6A6NHW7"/>
<dbReference type="EMBL" id="JAAGAX010000001">
    <property type="protein sequence ID" value="KAF2324771.1"/>
    <property type="molecule type" value="Genomic_DNA"/>
</dbReference>
<dbReference type="InterPro" id="IPR039761">
    <property type="entry name" value="Bms1/Tsr1"/>
</dbReference>
<gene>
    <name evidence="3" type="ORF">GH714_016728</name>
</gene>
<dbReference type="Pfam" id="PF22298">
    <property type="entry name" value="Tsr1_G-like"/>
    <property type="match status" value="1"/>
</dbReference>
<dbReference type="InterPro" id="IPR030387">
    <property type="entry name" value="G_Bms1/Tsr1_dom"/>
</dbReference>
<reference evidence="3 4" key="1">
    <citation type="journal article" date="2020" name="Mol. Plant">
        <title>The Chromosome-Based Rubber Tree Genome Provides New Insights into Spurge Genome Evolution and Rubber Biosynthesis.</title>
        <authorList>
            <person name="Liu J."/>
            <person name="Shi C."/>
            <person name="Shi C.C."/>
            <person name="Li W."/>
            <person name="Zhang Q.J."/>
            <person name="Zhang Y."/>
            <person name="Li K."/>
            <person name="Lu H.F."/>
            <person name="Shi C."/>
            <person name="Zhu S.T."/>
            <person name="Xiao Z.Y."/>
            <person name="Nan H."/>
            <person name="Yue Y."/>
            <person name="Zhu X.G."/>
            <person name="Wu Y."/>
            <person name="Hong X.N."/>
            <person name="Fan G.Y."/>
            <person name="Tong Y."/>
            <person name="Zhang D."/>
            <person name="Mao C.L."/>
            <person name="Liu Y.L."/>
            <person name="Hao S.J."/>
            <person name="Liu W.Q."/>
            <person name="Lv M.Q."/>
            <person name="Zhang H.B."/>
            <person name="Liu Y."/>
            <person name="Hu-Tang G.R."/>
            <person name="Wang J.P."/>
            <person name="Wang J.H."/>
            <person name="Sun Y.H."/>
            <person name="Ni S.B."/>
            <person name="Chen W.B."/>
            <person name="Zhang X.C."/>
            <person name="Jiao Y.N."/>
            <person name="Eichler E.E."/>
            <person name="Li G.H."/>
            <person name="Liu X."/>
            <person name="Gao L.Z."/>
        </authorList>
    </citation>
    <scope>NUCLEOTIDE SEQUENCE [LARGE SCALE GENOMIC DNA]</scope>
    <source>
        <strain evidence="4">cv. GT1</strain>
        <tissue evidence="3">Leaf</tissue>
    </source>
</reference>